<dbReference type="InterPro" id="IPR011856">
    <property type="entry name" value="tRNA_endonuc-like_dom_sf"/>
</dbReference>
<feature type="domain" description="PD(D/E)XK endonuclease" evidence="1">
    <location>
        <begin position="30"/>
        <end position="155"/>
    </location>
</feature>
<evidence type="ECO:0000259" key="1">
    <source>
        <dbReference type="Pfam" id="PF11645"/>
    </source>
</evidence>
<gene>
    <name evidence="2" type="ORF">SAMN05444486_1011198</name>
</gene>
<evidence type="ECO:0000313" key="3">
    <source>
        <dbReference type="Proteomes" id="UP000199026"/>
    </source>
</evidence>
<dbReference type="GO" id="GO:0003676">
    <property type="term" value="F:nucleic acid binding"/>
    <property type="evidence" value="ECO:0007669"/>
    <property type="project" value="InterPro"/>
</dbReference>
<dbReference type="AlphaFoldDB" id="A0A1H3IQQ3"/>
<dbReference type="OrthoDB" id="8444085at2"/>
<dbReference type="EMBL" id="FNPR01000001">
    <property type="protein sequence ID" value="SDY29599.1"/>
    <property type="molecule type" value="Genomic_DNA"/>
</dbReference>
<keyword evidence="3" id="KW-1185">Reference proteome</keyword>
<dbReference type="STRING" id="576131.SAMN05444486_1011198"/>
<dbReference type="InterPro" id="IPR021671">
    <property type="entry name" value="PD(D/E)XK_Endonuc"/>
</dbReference>
<dbReference type="GeneID" id="78123977"/>
<dbReference type="RefSeq" id="WP_089888607.1">
    <property type="nucleotide sequence ID" value="NZ_FNPR01000001.1"/>
</dbReference>
<reference evidence="2 3" key="1">
    <citation type="submission" date="2016-10" db="EMBL/GenBank/DDBJ databases">
        <authorList>
            <person name="de Groot N.N."/>
        </authorList>
    </citation>
    <scope>NUCLEOTIDE SEQUENCE [LARGE SCALE GENOMIC DNA]</scope>
    <source>
        <strain evidence="2 3">DSM 24677</strain>
    </source>
</reference>
<evidence type="ECO:0000313" key="2">
    <source>
        <dbReference type="EMBL" id="SDY29599.1"/>
    </source>
</evidence>
<dbReference type="Gene3D" id="3.40.1350.10">
    <property type="match status" value="1"/>
</dbReference>
<accession>A0A1H3IQQ3</accession>
<sequence length="174" mass="19795">MQQSLFEHLGFDLPDTEFDRPDVECSHDLEVGKAAEHLVCADLIMSGYRALLSDQGLPYDILVDIDGTLLRVQVKSTRKPKNHDPKTRVTPGYLFQLRRAGKGGRRRYPENAFDLYALVALERQAIAYLPVIDCSNQTIALRVPGERYLQNGSMNREFQEASFRHALNRLGFET</sequence>
<proteinExistence type="predicted"/>
<organism evidence="2 3">
    <name type="scientific">Lentibacter algarum</name>
    <dbReference type="NCBI Taxonomy" id="576131"/>
    <lineage>
        <taxon>Bacteria</taxon>
        <taxon>Pseudomonadati</taxon>
        <taxon>Pseudomonadota</taxon>
        <taxon>Alphaproteobacteria</taxon>
        <taxon>Rhodobacterales</taxon>
        <taxon>Roseobacteraceae</taxon>
        <taxon>Lentibacter</taxon>
    </lineage>
</organism>
<dbReference type="Pfam" id="PF11645">
    <property type="entry name" value="PDDEXK_5"/>
    <property type="match status" value="1"/>
</dbReference>
<dbReference type="Proteomes" id="UP000199026">
    <property type="component" value="Unassembled WGS sequence"/>
</dbReference>
<protein>
    <recommendedName>
        <fullName evidence="1">PD(D/E)XK endonuclease domain-containing protein</fullName>
    </recommendedName>
</protein>
<name>A0A1H3IQQ3_9RHOB</name>